<dbReference type="PANTHER" id="PTHR31299">
    <property type="entry name" value="ESTERASE, PUTATIVE (AFU_ORTHOLOGUE AFUA_1G05850)-RELATED"/>
    <property type="match status" value="1"/>
</dbReference>
<dbReference type="AlphaFoldDB" id="A0A0A2KR13"/>
<dbReference type="HOGENOM" id="CLU_2590509_0_0_1"/>
<dbReference type="Gene3D" id="3.40.1660.10">
    <property type="entry name" value="EreA-like (biosynthetic domain)"/>
    <property type="match status" value="1"/>
</dbReference>
<protein>
    <recommendedName>
        <fullName evidence="3">Erythromycin esterase</fullName>
    </recommendedName>
</protein>
<evidence type="ECO:0008006" key="3">
    <source>
        <dbReference type="Google" id="ProtNLM"/>
    </source>
</evidence>
<evidence type="ECO:0000313" key="2">
    <source>
        <dbReference type="Proteomes" id="UP000030104"/>
    </source>
</evidence>
<accession>A0A0A2KR13</accession>
<name>A0A0A2KR13_PENIT</name>
<comment type="caution">
    <text evidence="1">The sequence shown here is derived from an EMBL/GenBank/DDBJ whole genome shotgun (WGS) entry which is preliminary data.</text>
</comment>
<gene>
    <name evidence="1" type="ORF">PITC_095330</name>
</gene>
<dbReference type="InterPro" id="IPR052036">
    <property type="entry name" value="Hydrolase/PRTase-associated"/>
</dbReference>
<dbReference type="STRING" id="40296.A0A0A2KR13"/>
<reference evidence="1 2" key="1">
    <citation type="journal article" date="2015" name="Mol. Plant Microbe Interact.">
        <title>Genome, transcriptome, and functional analyses of Penicillium expansum provide new insights into secondary metabolism and pathogenicity.</title>
        <authorList>
            <person name="Ballester A.R."/>
            <person name="Marcet-Houben M."/>
            <person name="Levin E."/>
            <person name="Sela N."/>
            <person name="Selma-Lazaro C."/>
            <person name="Carmona L."/>
            <person name="Wisniewski M."/>
            <person name="Droby S."/>
            <person name="Gonzalez-Candelas L."/>
            <person name="Gabaldon T."/>
        </authorList>
    </citation>
    <scope>NUCLEOTIDE SEQUENCE [LARGE SCALE GENOMIC DNA]</scope>
    <source>
        <strain evidence="1 2">PHI-1</strain>
    </source>
</reference>
<sequence length="80" mass="9131">MFDDLAQLFNTALLPLPAIENETFGSHFDAFGDKQVVLLGDGSHGTSEFYRARAEITKRLVEPHDYKMVAVEADWRRFVE</sequence>
<dbReference type="EMBL" id="JQGA01001153">
    <property type="protein sequence ID" value="KGO69351.1"/>
    <property type="molecule type" value="Genomic_DNA"/>
</dbReference>
<dbReference type="PANTHER" id="PTHR31299:SF0">
    <property type="entry name" value="ESTERASE, PUTATIVE (AFU_ORTHOLOGUE AFUA_1G05850)-RELATED"/>
    <property type="match status" value="1"/>
</dbReference>
<dbReference type="Proteomes" id="UP000030104">
    <property type="component" value="Unassembled WGS sequence"/>
</dbReference>
<dbReference type="OrthoDB" id="413649at2759"/>
<evidence type="ECO:0000313" key="1">
    <source>
        <dbReference type="EMBL" id="KGO69351.1"/>
    </source>
</evidence>
<dbReference type="SUPFAM" id="SSF159501">
    <property type="entry name" value="EreA/ChaN-like"/>
    <property type="match status" value="1"/>
</dbReference>
<dbReference type="PhylomeDB" id="A0A0A2KR13"/>
<keyword evidence="2" id="KW-1185">Reference proteome</keyword>
<proteinExistence type="predicted"/>
<organism evidence="1 2">
    <name type="scientific">Penicillium italicum</name>
    <name type="common">Blue mold</name>
    <dbReference type="NCBI Taxonomy" id="40296"/>
    <lineage>
        <taxon>Eukaryota</taxon>
        <taxon>Fungi</taxon>
        <taxon>Dikarya</taxon>
        <taxon>Ascomycota</taxon>
        <taxon>Pezizomycotina</taxon>
        <taxon>Eurotiomycetes</taxon>
        <taxon>Eurotiomycetidae</taxon>
        <taxon>Eurotiales</taxon>
        <taxon>Aspergillaceae</taxon>
        <taxon>Penicillium</taxon>
    </lineage>
</organism>